<evidence type="ECO:0000313" key="2">
    <source>
        <dbReference type="EMBL" id="MRY13723.1"/>
    </source>
</evidence>
<dbReference type="AlphaFoldDB" id="A0A6G1ZIC9"/>
<dbReference type="RefSeq" id="WP_010802572.1">
    <property type="nucleotide sequence ID" value="NZ_CAJLDJ010000024.1"/>
</dbReference>
<proteinExistence type="predicted"/>
<keyword evidence="1" id="KW-0732">Signal</keyword>
<feature type="chain" id="PRO_5026278438" evidence="1">
    <location>
        <begin position="22"/>
        <end position="522"/>
    </location>
</feature>
<sequence>MKTFKQLLAVSIMICGTLLMSSCTDEISSDKPELTTGSVISMTNTEIKKEFGKALAKVLVESAPARELIKKEALKKIDYDYDVLYLMVKDEVLGDNTTLEGLLSKYLDKDFFDLIENQISNLTIFVPELPEDSFSAELWDVKTDIPDVAIRTFDQEGIPAYNIQKGEYVINAAEVPTYPIVVIKENERIAGGNIHTKSLGTQGETIKTRSNSNVVFSFIDDAFNNLNNKVNTVVLKSDRGGNPRGEPVSHNLKKVEEAYSIYKNVDGWHRDYVYYNLKPEKGISRDSVSGPFIYKFKECIVGFELLGDPEAALAKISDQAGDPKKIGYRNPQVVWTEGEFEFLVKVYLGSVSLVGSELKTYFRANGNDLFRASNGSGRGGAKYSMYLKKKDMKLPLFEWNLEDYATSVKIAVEEVDDTESIKNTESTTVEFAGNIGFDISWGTTVKKGLKLGASAKKNHIIGFESTTTKGNDELGEVVVNFGDPIMVEESRMDRDGNTVFYSVFNPKYYTGWYRLYIAPEEM</sequence>
<reference evidence="2" key="1">
    <citation type="journal article" date="2019" name="Nat. Med.">
        <title>A library of human gut bacterial isolates paired with longitudinal multiomics data enables mechanistic microbiome research.</title>
        <authorList>
            <person name="Poyet M."/>
            <person name="Groussin M."/>
            <person name="Gibbons S.M."/>
            <person name="Avila-Pacheco J."/>
            <person name="Jiang X."/>
            <person name="Kearney S.M."/>
            <person name="Perrotta A.R."/>
            <person name="Berdy B."/>
            <person name="Zhao S."/>
            <person name="Lieberman T.D."/>
            <person name="Swanson P.K."/>
            <person name="Smith M."/>
            <person name="Roesemann S."/>
            <person name="Alexander J.E."/>
            <person name="Rich S.A."/>
            <person name="Livny J."/>
            <person name="Vlamakis H."/>
            <person name="Clish C."/>
            <person name="Bullock K."/>
            <person name="Deik A."/>
            <person name="Scott J."/>
            <person name="Pierce K.A."/>
            <person name="Xavier R.J."/>
            <person name="Alm E.J."/>
        </authorList>
    </citation>
    <scope>NUCLEOTIDE SEQUENCE</scope>
    <source>
        <strain evidence="2">BIOML-A4</strain>
    </source>
</reference>
<gene>
    <name evidence="2" type="ORF">GKE01_19955</name>
</gene>
<dbReference type="EMBL" id="WKLP01000034">
    <property type="protein sequence ID" value="MRY13723.1"/>
    <property type="molecule type" value="Genomic_DNA"/>
</dbReference>
<evidence type="ECO:0000256" key="1">
    <source>
        <dbReference type="SAM" id="SignalP"/>
    </source>
</evidence>
<comment type="caution">
    <text evidence="2">The sequence shown here is derived from an EMBL/GenBank/DDBJ whole genome shotgun (WGS) entry which is preliminary data.</text>
</comment>
<accession>A0A6G1ZIC9</accession>
<organism evidence="2">
    <name type="scientific">Parabacteroides goldsteinii</name>
    <dbReference type="NCBI Taxonomy" id="328812"/>
    <lineage>
        <taxon>Bacteria</taxon>
        <taxon>Pseudomonadati</taxon>
        <taxon>Bacteroidota</taxon>
        <taxon>Bacteroidia</taxon>
        <taxon>Bacteroidales</taxon>
        <taxon>Tannerellaceae</taxon>
        <taxon>Parabacteroides</taxon>
    </lineage>
</organism>
<feature type="signal peptide" evidence="1">
    <location>
        <begin position="1"/>
        <end position="21"/>
    </location>
</feature>
<protein>
    <submittedName>
        <fullName evidence="2">Uncharacterized protein</fullName>
    </submittedName>
</protein>
<name>A0A6G1ZIC9_9BACT</name>
<dbReference type="PROSITE" id="PS51257">
    <property type="entry name" value="PROKAR_LIPOPROTEIN"/>
    <property type="match status" value="1"/>
</dbReference>